<organism evidence="1 2">
    <name type="scientific">Actinomadura rubrisoli</name>
    <dbReference type="NCBI Taxonomy" id="2530368"/>
    <lineage>
        <taxon>Bacteria</taxon>
        <taxon>Bacillati</taxon>
        <taxon>Actinomycetota</taxon>
        <taxon>Actinomycetes</taxon>
        <taxon>Streptosporangiales</taxon>
        <taxon>Thermomonosporaceae</taxon>
        <taxon>Actinomadura</taxon>
    </lineage>
</organism>
<name>A0A4R5C9P4_9ACTN</name>
<dbReference type="OrthoDB" id="3480393at2"/>
<dbReference type="EMBL" id="SMKU01000026">
    <property type="protein sequence ID" value="TDD93784.1"/>
    <property type="molecule type" value="Genomic_DNA"/>
</dbReference>
<proteinExistence type="predicted"/>
<dbReference type="Proteomes" id="UP000294513">
    <property type="component" value="Unassembled WGS sequence"/>
</dbReference>
<comment type="caution">
    <text evidence="1">The sequence shown here is derived from an EMBL/GenBank/DDBJ whole genome shotgun (WGS) entry which is preliminary data.</text>
</comment>
<sequence length="92" mass="10447">MEQEDVSILDELGGALTRRGYLTLLVTTGSRPRLEVLDRTSPDRYGTVLCERDAGGDRWYWWSWADRIAPAHEVERAAGAVDRDLRQVTWAA</sequence>
<accession>A0A4R5C9P4</accession>
<evidence type="ECO:0000313" key="2">
    <source>
        <dbReference type="Proteomes" id="UP000294513"/>
    </source>
</evidence>
<protein>
    <submittedName>
        <fullName evidence="1">Uncharacterized protein</fullName>
    </submittedName>
</protein>
<dbReference type="RefSeq" id="WP_131890690.1">
    <property type="nucleotide sequence ID" value="NZ_SMKU01000026.1"/>
</dbReference>
<evidence type="ECO:0000313" key="1">
    <source>
        <dbReference type="EMBL" id="TDD93784.1"/>
    </source>
</evidence>
<reference evidence="1 2" key="1">
    <citation type="submission" date="2019-03" db="EMBL/GenBank/DDBJ databases">
        <title>Draft genome sequences of novel Actinobacteria.</title>
        <authorList>
            <person name="Sahin N."/>
            <person name="Ay H."/>
            <person name="Saygin H."/>
        </authorList>
    </citation>
    <scope>NUCLEOTIDE SEQUENCE [LARGE SCALE GENOMIC DNA]</scope>
    <source>
        <strain evidence="1 2">H3C3</strain>
    </source>
</reference>
<dbReference type="AlphaFoldDB" id="A0A4R5C9P4"/>
<gene>
    <name evidence="1" type="ORF">E1298_08350</name>
</gene>
<keyword evidence="2" id="KW-1185">Reference proteome</keyword>